<name>A0AA36ID77_9DINO</name>
<dbReference type="Proteomes" id="UP001178507">
    <property type="component" value="Unassembled WGS sequence"/>
</dbReference>
<accession>A0AA36ID77</accession>
<dbReference type="InterPro" id="IPR044672">
    <property type="entry name" value="MOCS2A"/>
</dbReference>
<keyword evidence="3" id="KW-1185">Reference proteome</keyword>
<gene>
    <name evidence="2" type="ORF">EVOR1521_LOCUS10998</name>
</gene>
<protein>
    <recommendedName>
        <fullName evidence="4">Molybdopterin synthase sulfur carrier subunit</fullName>
    </recommendedName>
</protein>
<evidence type="ECO:0000313" key="2">
    <source>
        <dbReference type="EMBL" id="CAJ1384064.1"/>
    </source>
</evidence>
<reference evidence="2" key="1">
    <citation type="submission" date="2023-08" db="EMBL/GenBank/DDBJ databases">
        <authorList>
            <person name="Chen Y."/>
            <person name="Shah S."/>
            <person name="Dougan E. K."/>
            <person name="Thang M."/>
            <person name="Chan C."/>
        </authorList>
    </citation>
    <scope>NUCLEOTIDE SEQUENCE</scope>
</reference>
<dbReference type="GO" id="GO:0000166">
    <property type="term" value="F:nucleotide binding"/>
    <property type="evidence" value="ECO:0007669"/>
    <property type="project" value="UniProtKB-KW"/>
</dbReference>
<dbReference type="InterPro" id="IPR003749">
    <property type="entry name" value="ThiS/MoaD-like"/>
</dbReference>
<comment type="caution">
    <text evidence="2">The sequence shown here is derived from an EMBL/GenBank/DDBJ whole genome shotgun (WGS) entry which is preliminary data.</text>
</comment>
<dbReference type="EMBL" id="CAUJNA010001078">
    <property type="protein sequence ID" value="CAJ1384064.1"/>
    <property type="molecule type" value="Genomic_DNA"/>
</dbReference>
<dbReference type="PANTHER" id="PTHR33359">
    <property type="entry name" value="MOLYBDOPTERIN SYNTHASE SULFUR CARRIER SUBUNIT"/>
    <property type="match status" value="1"/>
</dbReference>
<dbReference type="Gene3D" id="3.10.20.30">
    <property type="match status" value="1"/>
</dbReference>
<feature type="non-terminal residue" evidence="2">
    <location>
        <position position="100"/>
    </location>
</feature>
<dbReference type="Pfam" id="PF02597">
    <property type="entry name" value="ThiS"/>
    <property type="match status" value="1"/>
</dbReference>
<dbReference type="CDD" id="cd00754">
    <property type="entry name" value="Ubl_MoaD"/>
    <property type="match status" value="1"/>
</dbReference>
<dbReference type="InterPro" id="IPR016155">
    <property type="entry name" value="Mopterin_synth/thiamin_S_b"/>
</dbReference>
<dbReference type="AlphaFoldDB" id="A0AA36ID77"/>
<keyword evidence="1" id="KW-0547">Nucleotide-binding</keyword>
<dbReference type="InterPro" id="IPR012675">
    <property type="entry name" value="Beta-grasp_dom_sf"/>
</dbReference>
<dbReference type="GO" id="GO:1990133">
    <property type="term" value="C:molybdopterin adenylyltransferase complex"/>
    <property type="evidence" value="ECO:0007669"/>
    <property type="project" value="TreeGrafter"/>
</dbReference>
<evidence type="ECO:0000256" key="1">
    <source>
        <dbReference type="ARBA" id="ARBA00022741"/>
    </source>
</evidence>
<dbReference type="GO" id="GO:0006777">
    <property type="term" value="P:Mo-molybdopterin cofactor biosynthetic process"/>
    <property type="evidence" value="ECO:0007669"/>
    <property type="project" value="InterPro"/>
</dbReference>
<evidence type="ECO:0008006" key="4">
    <source>
        <dbReference type="Google" id="ProtNLM"/>
    </source>
</evidence>
<organism evidence="2 3">
    <name type="scientific">Effrenium voratum</name>
    <dbReference type="NCBI Taxonomy" id="2562239"/>
    <lineage>
        <taxon>Eukaryota</taxon>
        <taxon>Sar</taxon>
        <taxon>Alveolata</taxon>
        <taxon>Dinophyceae</taxon>
        <taxon>Suessiales</taxon>
        <taxon>Symbiodiniaceae</taxon>
        <taxon>Effrenium</taxon>
    </lineage>
</organism>
<evidence type="ECO:0000313" key="3">
    <source>
        <dbReference type="Proteomes" id="UP001178507"/>
    </source>
</evidence>
<dbReference type="SUPFAM" id="SSF54285">
    <property type="entry name" value="MoaD/ThiS"/>
    <property type="match status" value="1"/>
</dbReference>
<proteinExistence type="predicted"/>
<sequence>RDELPNRRLISSAVSPAMAFRVLLFGPAREAVGEEELRVEVTAEGEPKVADLREALLQLPALKSLLPMSKFSVDQEMINDESLVISGRSEIALIPPISGG</sequence>
<dbReference type="PANTHER" id="PTHR33359:SF1">
    <property type="entry name" value="MOLYBDOPTERIN SYNTHASE SULFUR CARRIER SUBUNIT"/>
    <property type="match status" value="1"/>
</dbReference>